<organism evidence="1 2">
    <name type="scientific">Fonsecaea erecta</name>
    <dbReference type="NCBI Taxonomy" id="1367422"/>
    <lineage>
        <taxon>Eukaryota</taxon>
        <taxon>Fungi</taxon>
        <taxon>Dikarya</taxon>
        <taxon>Ascomycota</taxon>
        <taxon>Pezizomycotina</taxon>
        <taxon>Eurotiomycetes</taxon>
        <taxon>Chaetothyriomycetidae</taxon>
        <taxon>Chaetothyriales</taxon>
        <taxon>Herpotrichiellaceae</taxon>
        <taxon>Fonsecaea</taxon>
    </lineage>
</organism>
<dbReference type="AlphaFoldDB" id="A0A178ZL57"/>
<dbReference type="EMBL" id="LVYI01000004">
    <property type="protein sequence ID" value="OAP59765.1"/>
    <property type="molecule type" value="Genomic_DNA"/>
</dbReference>
<gene>
    <name evidence="1" type="ORF">AYL99_04767</name>
</gene>
<name>A0A178ZL57_9EURO</name>
<dbReference type="Proteomes" id="UP000078343">
    <property type="component" value="Unassembled WGS sequence"/>
</dbReference>
<proteinExistence type="predicted"/>
<dbReference type="OrthoDB" id="4149001at2759"/>
<dbReference type="RefSeq" id="XP_018693132.1">
    <property type="nucleotide sequence ID" value="XM_018836279.1"/>
</dbReference>
<protein>
    <submittedName>
        <fullName evidence="1">Uncharacterized protein</fullName>
    </submittedName>
</protein>
<evidence type="ECO:0000313" key="2">
    <source>
        <dbReference type="Proteomes" id="UP000078343"/>
    </source>
</evidence>
<dbReference type="STRING" id="1367422.A0A178ZL57"/>
<sequence>MHDPQIIKQLQLSTNAPSPAEFASAEVGRQKLRREIEKFRINAQYMDPFVDFPRSVDSLCSILRDDVDRQYFRNYPCLSHGNCSFDSILASFAPGETVEAFGMTSWENAGFCGRGVNGDIAQLCAELEAYRLAVWCQESAQGMSRLIFVFYRVALSYLLDKLLKQYKRESKWLCESRTSNERQNVVEPEEPQLPSLKALERSVYLVHGLYLANAAFEKPWCCRSQRCSRVNGQHTTVKHHCMLVAFLFRCGLQILALARENEEEFRQVNVKAELTVFRAVLGGWQPRIVELFHDDLYDSRLRSMVRARFF</sequence>
<comment type="caution">
    <text evidence="1">The sequence shown here is derived from an EMBL/GenBank/DDBJ whole genome shotgun (WGS) entry which is preliminary data.</text>
</comment>
<accession>A0A178ZL57</accession>
<dbReference type="GeneID" id="30008935"/>
<evidence type="ECO:0000313" key="1">
    <source>
        <dbReference type="EMBL" id="OAP59765.1"/>
    </source>
</evidence>
<reference evidence="1 2" key="1">
    <citation type="submission" date="2016-04" db="EMBL/GenBank/DDBJ databases">
        <title>Draft genome of Fonsecaea erecta CBS 125763.</title>
        <authorList>
            <person name="Weiss V.A."/>
            <person name="Vicente V.A."/>
            <person name="Raittz R.T."/>
            <person name="Moreno L.F."/>
            <person name="De Souza E.M."/>
            <person name="Pedrosa F.O."/>
            <person name="Steffens M.B."/>
            <person name="Faoro H."/>
            <person name="Tadra-Sfeir M.Z."/>
            <person name="Najafzadeh M.J."/>
            <person name="Felipe M.S."/>
            <person name="Teixeira M."/>
            <person name="Sun J."/>
            <person name="Xi L."/>
            <person name="Gomes R."/>
            <person name="De Azevedo C.M."/>
            <person name="Salgado C.G."/>
            <person name="Da Silva M.B."/>
            <person name="Nascimento M.F."/>
            <person name="Queiroz-Telles F."/>
            <person name="Attili D.S."/>
            <person name="Gorbushina A."/>
        </authorList>
    </citation>
    <scope>NUCLEOTIDE SEQUENCE [LARGE SCALE GENOMIC DNA]</scope>
    <source>
        <strain evidence="1 2">CBS 125763</strain>
    </source>
</reference>
<keyword evidence="2" id="KW-1185">Reference proteome</keyword>